<evidence type="ECO:0008006" key="2">
    <source>
        <dbReference type="Google" id="ProtNLM"/>
    </source>
</evidence>
<dbReference type="Pfam" id="PF14253">
    <property type="entry name" value="AbiH"/>
    <property type="match status" value="1"/>
</dbReference>
<name>E3VXA6_AQUSE</name>
<sequence>MNNSILYVIGNGFDIYHGINSRYSDFKNFTRANDCQLYEIIENYYNVDDYWSDLECALANLDYDSILDDFSSLLVSYSAEDWSDADHHNYQYEINNIVCMLTDRMLLSFSNWLKQLQLDLGNFSKCQLDYLSLNGLFLNFNYTSTLEKFYCIKPENVNHIHGCIDIESDKIILGHSWNPEKRRPLNAKIDFEVMEENFVDVDTRIYEANALIDDYFLKTYKPTKRIIEDNKDFFERVSKVKRIYVLGHSISDVDIDYFKQLVSSINVKATEWYVSFYSESEKEHHQAILNRIGVPNNLIFLREINDMPKAP</sequence>
<accession>E3VXA6</accession>
<reference evidence="1" key="1">
    <citation type="submission" date="2010-09" db="EMBL/GenBank/DDBJ databases">
        <title>AseI restriction-modification system genes.</title>
        <authorList>
            <person name="Stewart F."/>
            <person name="Morgan R.D."/>
        </authorList>
    </citation>
    <scope>NUCLEOTIDE SEQUENCE</scope>
    <source>
        <strain evidence="1">NEB 448</strain>
    </source>
</reference>
<evidence type="ECO:0000313" key="1">
    <source>
        <dbReference type="EMBL" id="ADO24187.1"/>
    </source>
</evidence>
<protein>
    <recommendedName>
        <fullName evidence="2">Bacteriophage abortive infection AbiH</fullName>
    </recommendedName>
</protein>
<dbReference type="InterPro" id="IPR025935">
    <property type="entry name" value="AbiH"/>
</dbReference>
<proteinExistence type="predicted"/>
<dbReference type="AlphaFoldDB" id="E3VXA6"/>
<dbReference type="EMBL" id="HQ327700">
    <property type="protein sequence ID" value="ADO24187.1"/>
    <property type="molecule type" value="Genomic_DNA"/>
</dbReference>
<organism evidence="1">
    <name type="scientific">Aquaspirillum serpens</name>
    <dbReference type="NCBI Taxonomy" id="190"/>
    <lineage>
        <taxon>Bacteria</taxon>
        <taxon>Pseudomonadati</taxon>
        <taxon>Pseudomonadota</taxon>
        <taxon>Betaproteobacteria</taxon>
        <taxon>Neisseriales</taxon>
        <taxon>Aquaspirillaceae</taxon>
        <taxon>Aquaspirillum</taxon>
    </lineage>
</organism>